<feature type="signal peptide" evidence="1">
    <location>
        <begin position="1"/>
        <end position="16"/>
    </location>
</feature>
<feature type="chain" id="PRO_5038618170" evidence="1">
    <location>
        <begin position="17"/>
        <end position="146"/>
    </location>
</feature>
<keyword evidence="3" id="KW-1185">Reference proteome</keyword>
<reference evidence="2 3" key="1">
    <citation type="submission" date="2017-04" db="EMBL/GenBank/DDBJ databases">
        <title>The new phylogeny of genus Mycobacterium.</title>
        <authorList>
            <person name="Tortoli E."/>
            <person name="Trovato A."/>
            <person name="Cirillo D.M."/>
        </authorList>
    </citation>
    <scope>NUCLEOTIDE SEQUENCE [LARGE SCALE GENOMIC DNA]</scope>
    <source>
        <strain evidence="2 3">TBL 1200985</strain>
    </source>
</reference>
<name>A0A1X2LXH6_9MYCO</name>
<dbReference type="RefSeq" id="WP_085324336.1">
    <property type="nucleotide sequence ID" value="NZ_NCXP01000005.1"/>
</dbReference>
<dbReference type="EMBL" id="NCXP01000005">
    <property type="protein sequence ID" value="OSC41883.1"/>
    <property type="molecule type" value="Genomic_DNA"/>
</dbReference>
<keyword evidence="1" id="KW-0732">Signal</keyword>
<gene>
    <name evidence="2" type="ORF">B8W66_07230</name>
</gene>
<evidence type="ECO:0000313" key="2">
    <source>
        <dbReference type="EMBL" id="OSC41883.1"/>
    </source>
</evidence>
<evidence type="ECO:0000256" key="1">
    <source>
        <dbReference type="SAM" id="SignalP"/>
    </source>
</evidence>
<accession>A0A1X2LXH6</accession>
<comment type="caution">
    <text evidence="2">The sequence shown here is derived from an EMBL/GenBank/DDBJ whole genome shotgun (WGS) entry which is preliminary data.</text>
</comment>
<dbReference type="AlphaFoldDB" id="A0A1X2LXH6"/>
<dbReference type="STRING" id="1430326.B8W66_07230"/>
<sequence length="146" mass="15559">MKTFALGLVASTAVTAATLTLSPVAQGDMLIGNYLLQTNRDPGHQWIWTIRPCNPDAPGCVHLQAIPQPNGQAAPYDGDAWLTNGRYTMAVDVPDGVRCVVYFLPSHDVYSWDAVTLAGSVDSTFDAGCGGAPEGTNSYPFSLQRL</sequence>
<protein>
    <submittedName>
        <fullName evidence="2">Uncharacterized protein</fullName>
    </submittedName>
</protein>
<proteinExistence type="predicted"/>
<dbReference type="Proteomes" id="UP000193247">
    <property type="component" value="Unassembled WGS sequence"/>
</dbReference>
<organism evidence="2 3">
    <name type="scientific">Mycobacterium decipiens</name>
    <dbReference type="NCBI Taxonomy" id="1430326"/>
    <lineage>
        <taxon>Bacteria</taxon>
        <taxon>Bacillati</taxon>
        <taxon>Actinomycetota</taxon>
        <taxon>Actinomycetes</taxon>
        <taxon>Mycobacteriales</taxon>
        <taxon>Mycobacteriaceae</taxon>
        <taxon>Mycobacterium</taxon>
    </lineage>
</organism>
<dbReference type="OrthoDB" id="4746900at2"/>
<evidence type="ECO:0000313" key="3">
    <source>
        <dbReference type="Proteomes" id="UP000193247"/>
    </source>
</evidence>